<evidence type="ECO:0000313" key="1">
    <source>
        <dbReference type="EMBL" id="AUZ94840.1"/>
    </source>
</evidence>
<proteinExistence type="predicted"/>
<dbReference type="KEGG" id="vg:40088031"/>
<reference evidence="1 2" key="1">
    <citation type="submission" date="2017-06" db="EMBL/GenBank/DDBJ databases">
        <authorList>
            <person name="Kim H.J."/>
            <person name="Triplett B.A."/>
        </authorList>
    </citation>
    <scope>NUCLEOTIDE SEQUENCE [LARGE SCALE GENOMIC DNA]</scope>
</reference>
<dbReference type="Proteomes" id="UP000223025">
    <property type="component" value="Segment"/>
</dbReference>
<dbReference type="GeneID" id="40088031"/>
<sequence length="63" mass="7340">MDIIVKEYKGAIRSVKVYKTENEMFYIETSTNGGDWERFINVHGNGVYDKKHTVMTAARKLKQ</sequence>
<dbReference type="EMBL" id="MF403008">
    <property type="protein sequence ID" value="AUZ94840.1"/>
    <property type="molecule type" value="Genomic_DNA"/>
</dbReference>
<dbReference type="RefSeq" id="YP_009611693.1">
    <property type="nucleotide sequence ID" value="NC_042013.1"/>
</dbReference>
<name>A0A2L0UZA5_9CAUD</name>
<evidence type="ECO:0000313" key="2">
    <source>
        <dbReference type="Proteomes" id="UP000223025"/>
    </source>
</evidence>
<accession>A0A2L0UZA5</accession>
<keyword evidence="2" id="KW-1185">Reference proteome</keyword>
<organism evidence="1 2">
    <name type="scientific">Agrobacterium phage Atu_ph07</name>
    <dbReference type="NCBI Taxonomy" id="2024264"/>
    <lineage>
        <taxon>Viruses</taxon>
        <taxon>Duplodnaviria</taxon>
        <taxon>Heunggongvirae</taxon>
        <taxon>Uroviricota</taxon>
        <taxon>Caudoviricetes</taxon>
        <taxon>Polybotosvirus</taxon>
        <taxon>Polybotosvirus Atuph07</taxon>
    </lineage>
</organism>
<protein>
    <submittedName>
        <fullName evidence="1">Uncharacterized protein</fullName>
    </submittedName>
</protein>